<dbReference type="HAMAP" id="MF_00373">
    <property type="entry name" value="Ribosomal_bL28"/>
    <property type="match status" value="1"/>
</dbReference>
<dbReference type="InterPro" id="IPR037147">
    <property type="entry name" value="Ribosomal_bL28_sf"/>
</dbReference>
<keyword evidence="3 5" id="KW-0687">Ribonucleoprotein</keyword>
<dbReference type="GO" id="GO:0005840">
    <property type="term" value="C:ribosome"/>
    <property type="evidence" value="ECO:0007669"/>
    <property type="project" value="UniProtKB-KW"/>
</dbReference>
<dbReference type="InterPro" id="IPR034704">
    <property type="entry name" value="Ribosomal_bL28/bL31-like_sf"/>
</dbReference>
<reference evidence="6 7" key="1">
    <citation type="submission" date="2023-04" db="EMBL/GenBank/DDBJ databases">
        <title>Fusibacter bizertensis strain WBS, isolated from littoral bottom sediments of the Arctic seas - biochemical and genomic analysis.</title>
        <authorList>
            <person name="Brioukhanov A.L."/>
        </authorList>
    </citation>
    <scope>NUCLEOTIDE SEQUENCE [LARGE SCALE GENOMIC DNA]</scope>
    <source>
        <strain evidence="6 7">WBS</strain>
    </source>
</reference>
<dbReference type="InterPro" id="IPR001383">
    <property type="entry name" value="Ribosomal_bL28_bact-type"/>
</dbReference>
<accession>A0ABT6N8C6</accession>
<dbReference type="PANTHER" id="PTHR39080">
    <property type="entry name" value="50S RIBOSOMAL PROTEIN L28"/>
    <property type="match status" value="1"/>
</dbReference>
<comment type="caution">
    <text evidence="6">The sequence shown here is derived from an EMBL/GenBank/DDBJ whole genome shotgun (WGS) entry which is preliminary data.</text>
</comment>
<gene>
    <name evidence="5 6" type="primary">rpmB</name>
    <name evidence="6" type="ORF">QE109_00860</name>
</gene>
<evidence type="ECO:0000313" key="6">
    <source>
        <dbReference type="EMBL" id="MDH8676671.1"/>
    </source>
</evidence>
<sequence length="63" mass="6826">MGRSCEVCGKGKVSGNTVSHANNHNRRTWSPNLRSVKASVNGGTKRIKVCSRCLRSGKVERAV</sequence>
<evidence type="ECO:0000256" key="2">
    <source>
        <dbReference type="ARBA" id="ARBA00022980"/>
    </source>
</evidence>
<name>A0ABT6N8C6_9FIRM</name>
<protein>
    <recommendedName>
        <fullName evidence="4 5">Large ribosomal subunit protein bL28</fullName>
    </recommendedName>
</protein>
<organism evidence="6 7">
    <name type="scientific">Fusibacter bizertensis</name>
    <dbReference type="NCBI Taxonomy" id="1488331"/>
    <lineage>
        <taxon>Bacteria</taxon>
        <taxon>Bacillati</taxon>
        <taxon>Bacillota</taxon>
        <taxon>Clostridia</taxon>
        <taxon>Eubacteriales</taxon>
        <taxon>Eubacteriales Family XII. Incertae Sedis</taxon>
        <taxon>Fusibacter</taxon>
    </lineage>
</organism>
<dbReference type="NCBIfam" id="TIGR00009">
    <property type="entry name" value="L28"/>
    <property type="match status" value="1"/>
</dbReference>
<dbReference type="PANTHER" id="PTHR39080:SF1">
    <property type="entry name" value="LARGE RIBOSOMAL SUBUNIT PROTEIN BL28A"/>
    <property type="match status" value="1"/>
</dbReference>
<evidence type="ECO:0000256" key="5">
    <source>
        <dbReference type="HAMAP-Rule" id="MF_00373"/>
    </source>
</evidence>
<proteinExistence type="inferred from homology"/>
<keyword evidence="2 5" id="KW-0689">Ribosomal protein</keyword>
<keyword evidence="7" id="KW-1185">Reference proteome</keyword>
<comment type="similarity">
    <text evidence="1 5">Belongs to the bacterial ribosomal protein bL28 family.</text>
</comment>
<evidence type="ECO:0000256" key="4">
    <source>
        <dbReference type="ARBA" id="ARBA00035174"/>
    </source>
</evidence>
<dbReference type="InterPro" id="IPR026569">
    <property type="entry name" value="Ribosomal_bL28"/>
</dbReference>
<evidence type="ECO:0000313" key="7">
    <source>
        <dbReference type="Proteomes" id="UP001158045"/>
    </source>
</evidence>
<dbReference type="InterPro" id="IPR050096">
    <property type="entry name" value="Bacterial_rp_bL28"/>
</dbReference>
<dbReference type="RefSeq" id="WP_281092469.1">
    <property type="nucleotide sequence ID" value="NZ_JARYZI010000001.1"/>
</dbReference>
<dbReference type="SUPFAM" id="SSF143800">
    <property type="entry name" value="L28p-like"/>
    <property type="match status" value="1"/>
</dbReference>
<dbReference type="EMBL" id="JARYZI010000001">
    <property type="protein sequence ID" value="MDH8676671.1"/>
    <property type="molecule type" value="Genomic_DNA"/>
</dbReference>
<dbReference type="Proteomes" id="UP001158045">
    <property type="component" value="Unassembled WGS sequence"/>
</dbReference>
<dbReference type="Gene3D" id="2.30.170.40">
    <property type="entry name" value="Ribosomal protein L28/L24"/>
    <property type="match status" value="1"/>
</dbReference>
<evidence type="ECO:0000256" key="1">
    <source>
        <dbReference type="ARBA" id="ARBA00008760"/>
    </source>
</evidence>
<dbReference type="Pfam" id="PF00830">
    <property type="entry name" value="Ribosomal_L28"/>
    <property type="match status" value="1"/>
</dbReference>
<evidence type="ECO:0000256" key="3">
    <source>
        <dbReference type="ARBA" id="ARBA00023274"/>
    </source>
</evidence>